<proteinExistence type="inferred from homology"/>
<sequence>MPTERNRCRTPAPPAGAAGPRRLVVALTGATGVVLGIRLLEELRQHDDVETHLVMSRWARATLKTESDLTARDVAALADVAYSPEDQGAAISSGSFRTDGMVVMPCSMKTLASIRTGYADGLITRAADVTLKERRRLVLVPRETPLGEIHLDHLLTLSRMGVVVMPPVLTFYNRPSSVDDMVDHLVARVLDQFGIASHRARRWQGMPPARPAGPEAGPFVRPFAATPGGAS</sequence>
<dbReference type="EC" id="2.5.1.129" evidence="6"/>
<dbReference type="InterPro" id="IPR036551">
    <property type="entry name" value="Flavin_trans-like"/>
</dbReference>
<dbReference type="GO" id="GO:0016831">
    <property type="term" value="F:carboxy-lyase activity"/>
    <property type="evidence" value="ECO:0007669"/>
    <property type="project" value="TreeGrafter"/>
</dbReference>
<dbReference type="NCBIfam" id="NF041206">
    <property type="entry name" value="VdcB"/>
    <property type="match status" value="1"/>
</dbReference>
<accession>I2MZA2</accession>
<dbReference type="RefSeq" id="WP_006348936.1">
    <property type="nucleotide sequence ID" value="NZ_CP029159.1"/>
</dbReference>
<dbReference type="InterPro" id="IPR004507">
    <property type="entry name" value="UbiX-like"/>
</dbReference>
<evidence type="ECO:0000313" key="9">
    <source>
        <dbReference type="Proteomes" id="UP000005940"/>
    </source>
</evidence>
<dbReference type="Proteomes" id="UP000005940">
    <property type="component" value="Chromosome"/>
</dbReference>
<dbReference type="SUPFAM" id="SSF52507">
    <property type="entry name" value="Homo-oligomeric flavin-containing Cys decarboxylases, HFCD"/>
    <property type="match status" value="1"/>
</dbReference>
<organism evidence="8 9">
    <name type="scientific">Streptomyces tsukubensis (strain DSM 42081 / NBRC 108919 / NRRL 18488 / 9993)</name>
    <dbReference type="NCBI Taxonomy" id="1114943"/>
    <lineage>
        <taxon>Bacteria</taxon>
        <taxon>Bacillati</taxon>
        <taxon>Actinomycetota</taxon>
        <taxon>Actinomycetes</taxon>
        <taxon>Kitasatosporales</taxon>
        <taxon>Streptomycetaceae</taxon>
        <taxon>Streptomyces</taxon>
    </lineage>
</organism>
<dbReference type="EMBL" id="CP029159">
    <property type="protein sequence ID" value="QKM69537.1"/>
    <property type="molecule type" value="Genomic_DNA"/>
</dbReference>
<dbReference type="NCBIfam" id="TIGR00421">
    <property type="entry name" value="ubiX_pad"/>
    <property type="match status" value="1"/>
</dbReference>
<dbReference type="PANTHER" id="PTHR43374">
    <property type="entry name" value="FLAVIN PRENYLTRANSFERASE"/>
    <property type="match status" value="1"/>
</dbReference>
<evidence type="ECO:0000259" key="7">
    <source>
        <dbReference type="Pfam" id="PF02441"/>
    </source>
</evidence>
<dbReference type="AlphaFoldDB" id="I2MZA2"/>
<dbReference type="GO" id="GO:0106141">
    <property type="term" value="F:flavin prenyltransferase activity"/>
    <property type="evidence" value="ECO:0007669"/>
    <property type="project" value="UniProtKB-EC"/>
</dbReference>
<feature type="domain" description="Flavoprotein" evidence="7">
    <location>
        <begin position="22"/>
        <end position="193"/>
    </location>
</feature>
<keyword evidence="6" id="KW-0216">Detoxification</keyword>
<evidence type="ECO:0000256" key="5">
    <source>
        <dbReference type="ARBA" id="ARBA00050612"/>
    </source>
</evidence>
<evidence type="ECO:0000313" key="8">
    <source>
        <dbReference type="EMBL" id="QKM69537.1"/>
    </source>
</evidence>
<dbReference type="GO" id="GO:0009636">
    <property type="term" value="P:response to toxic substance"/>
    <property type="evidence" value="ECO:0007669"/>
    <property type="project" value="UniProtKB-KW"/>
</dbReference>
<evidence type="ECO:0000256" key="1">
    <source>
        <dbReference type="ARBA" id="ARBA00022602"/>
    </source>
</evidence>
<protein>
    <recommendedName>
        <fullName evidence="6">Probable UbiX-like flavin prenyltransferase</fullName>
        <ecNumber evidence="6">2.5.1.129</ecNumber>
    </recommendedName>
    <alternativeName>
        <fullName evidence="6">Phenolic acid decarboxylase subunit B</fullName>
        <shortName evidence="6">PAD</shortName>
    </alternativeName>
</protein>
<evidence type="ECO:0000256" key="6">
    <source>
        <dbReference type="HAMAP-Rule" id="MF_01986"/>
    </source>
</evidence>
<dbReference type="Pfam" id="PF02441">
    <property type="entry name" value="Flavoprotein"/>
    <property type="match status" value="1"/>
</dbReference>
<dbReference type="Gene3D" id="3.40.50.1950">
    <property type="entry name" value="Flavin prenyltransferase-like"/>
    <property type="match status" value="1"/>
</dbReference>
<comment type="similarity">
    <text evidence="6">Belongs to the UbiX/PAD1 family. YclB subfamily.</text>
</comment>
<keyword evidence="4 6" id="KW-0808">Transferase</keyword>
<dbReference type="InterPro" id="IPR032901">
    <property type="entry name" value="UbiX_pad_YclB"/>
</dbReference>
<evidence type="ECO:0000256" key="3">
    <source>
        <dbReference type="ARBA" id="ARBA00022643"/>
    </source>
</evidence>
<keyword evidence="6" id="KW-0058">Aromatic hydrocarbons catabolism</keyword>
<feature type="binding site" evidence="6">
    <location>
        <position position="56"/>
    </location>
    <ligand>
        <name>FMN</name>
        <dbReference type="ChEBI" id="CHEBI:58210"/>
    </ligand>
</feature>
<gene>
    <name evidence="8" type="ORF">STSU_022550</name>
</gene>
<dbReference type="InterPro" id="IPR003382">
    <property type="entry name" value="Flavoprotein"/>
</dbReference>
<dbReference type="NCBIfam" id="NF004685">
    <property type="entry name" value="PRK06029.1"/>
    <property type="match status" value="1"/>
</dbReference>
<feature type="binding site" evidence="6">
    <location>
        <begin position="107"/>
        <end position="110"/>
    </location>
    <ligand>
        <name>FMN</name>
        <dbReference type="ChEBI" id="CHEBI:58210"/>
    </ligand>
</feature>
<keyword evidence="2 6" id="KW-0285">Flavoprotein</keyword>
<feature type="binding site" evidence="6">
    <location>
        <position position="142"/>
    </location>
    <ligand>
        <name>FMN</name>
        <dbReference type="ChEBI" id="CHEBI:58210"/>
    </ligand>
</feature>
<keyword evidence="9" id="KW-1185">Reference proteome</keyword>
<name>I2MZA2_STRT9</name>
<keyword evidence="3 6" id="KW-0288">FMN</keyword>
<comment type="catalytic activity">
    <reaction evidence="5 6">
        <text>dimethylallyl phosphate + FMNH2 = prenylated FMNH2 + phosphate</text>
        <dbReference type="Rhea" id="RHEA:37743"/>
        <dbReference type="ChEBI" id="CHEBI:43474"/>
        <dbReference type="ChEBI" id="CHEBI:57618"/>
        <dbReference type="ChEBI" id="CHEBI:87467"/>
        <dbReference type="ChEBI" id="CHEBI:88052"/>
        <dbReference type="EC" id="2.5.1.129"/>
    </reaction>
</comment>
<keyword evidence="1 6" id="KW-0637">Prenyltransferase</keyword>
<comment type="function">
    <text evidence="6">Involved in the non-oxidative decarboxylation and detoxification of phenolic derivatives. Flavin prenyltransferase that catalyzes the synthesis of the prenylated FMN cofactor (prenyl-FMN) for phenolic acid decarboxylase.</text>
</comment>
<dbReference type="PANTHER" id="PTHR43374:SF1">
    <property type="entry name" value="FLAVIN PRENYLTRANSFERASE PAD1, MITOCHONDRIAL"/>
    <property type="match status" value="1"/>
</dbReference>
<dbReference type="FunFam" id="3.40.50.1950:FF:000001">
    <property type="entry name" value="Flavin prenyltransferase UbiX"/>
    <property type="match status" value="1"/>
</dbReference>
<dbReference type="HAMAP" id="MF_01984">
    <property type="entry name" value="ubiX_pad"/>
    <property type="match status" value="1"/>
</dbReference>
<evidence type="ECO:0000256" key="4">
    <source>
        <dbReference type="ARBA" id="ARBA00022679"/>
    </source>
</evidence>
<evidence type="ECO:0000256" key="2">
    <source>
        <dbReference type="ARBA" id="ARBA00022630"/>
    </source>
</evidence>
<comment type="subunit">
    <text evidence="6">Homododecamer.</text>
</comment>
<reference evidence="8 9" key="1">
    <citation type="journal article" date="2012" name="J. Bacteriol.">
        <title>Draft genome of Streptomyces tsukubaensis NRRL 18488, the producer of the clinically important immunosuppressant tacrolimus (FK506).</title>
        <authorList>
            <person name="Barreiro C."/>
            <person name="Prieto C."/>
            <person name="Sola-Landa A."/>
            <person name="Solera E."/>
            <person name="Martinez-Castro M."/>
            <person name="Perez-Redondo R."/>
            <person name="Garcia-Estrada C."/>
            <person name="Aparicio J.F."/>
            <person name="Fernandez-Martinez L.T."/>
            <person name="Santos-Aberturas J."/>
            <person name="Salehi-Najafabadi Z."/>
            <person name="Rodriguez-Garcia A."/>
            <person name="Tauch A."/>
            <person name="Martin J.F."/>
        </authorList>
    </citation>
    <scope>NUCLEOTIDE SEQUENCE [LARGE SCALE GENOMIC DNA]</scope>
    <source>
        <strain evidence="9">DSM 42081 / NBRC 108919 / NRRL 18488 / 9993</strain>
    </source>
</reference>
<feature type="binding site" evidence="6">
    <location>
        <begin position="29"/>
        <end position="31"/>
    </location>
    <ligand>
        <name>FMN</name>
        <dbReference type="ChEBI" id="CHEBI:58210"/>
    </ligand>
</feature>
<dbReference type="HAMAP" id="MF_01986">
    <property type="entry name" value="ubiX_pad_yclB"/>
    <property type="match status" value="1"/>
</dbReference>